<dbReference type="AlphaFoldDB" id="A0A0P0P1F1"/>
<dbReference type="RefSeq" id="WP_062148666.1">
    <property type="nucleotide sequence ID" value="NZ_CP013002.1"/>
</dbReference>
<name>A0A0P0P1F1_9CAUL</name>
<sequence length="205" mass="21402">MIRTVRIVLAALSALALVAVATPSTAQTARPLTAQERAARGLDIVRYCAPQIAALGRSSPQHAAMMVEAMINIDDPASIANGFYDGLARVNSIQPMDGGWAPGTGPDDPFWHATFCMGGRAMALDADRVNALGQVIILNSGAVNARLSPASGFPSCQAEKNGGQCALMFTAGKHRLKLSFLDGGELDLGEIQVEAGQATRTTINP</sequence>
<feature type="signal peptide" evidence="1">
    <location>
        <begin position="1"/>
        <end position="26"/>
    </location>
</feature>
<evidence type="ECO:0000313" key="2">
    <source>
        <dbReference type="EMBL" id="ALL14303.1"/>
    </source>
</evidence>
<keyword evidence="1" id="KW-0732">Signal</keyword>
<accession>A0A0P0P1F1</accession>
<protein>
    <submittedName>
        <fullName evidence="2">Uncharacterized protein</fullName>
    </submittedName>
</protein>
<organism evidence="2 3">
    <name type="scientific">Caulobacter henricii</name>
    <dbReference type="NCBI Taxonomy" id="69395"/>
    <lineage>
        <taxon>Bacteria</taxon>
        <taxon>Pseudomonadati</taxon>
        <taxon>Pseudomonadota</taxon>
        <taxon>Alphaproteobacteria</taxon>
        <taxon>Caulobacterales</taxon>
        <taxon>Caulobacteraceae</taxon>
        <taxon>Caulobacter</taxon>
    </lineage>
</organism>
<dbReference type="Proteomes" id="UP000056905">
    <property type="component" value="Chromosome"/>
</dbReference>
<dbReference type="KEGG" id="chq:AQ619_13635"/>
<dbReference type="EMBL" id="CP013002">
    <property type="protein sequence ID" value="ALL14303.1"/>
    <property type="molecule type" value="Genomic_DNA"/>
</dbReference>
<keyword evidence="3" id="KW-1185">Reference proteome</keyword>
<gene>
    <name evidence="2" type="ORF">AQ619_13635</name>
</gene>
<evidence type="ECO:0000256" key="1">
    <source>
        <dbReference type="SAM" id="SignalP"/>
    </source>
</evidence>
<feature type="chain" id="PRO_5006052645" evidence="1">
    <location>
        <begin position="27"/>
        <end position="205"/>
    </location>
</feature>
<reference evidence="2 3" key="1">
    <citation type="submission" date="2015-10" db="EMBL/GenBank/DDBJ databases">
        <title>Conservation of the essential genome among Caulobacter and Brevundimonas species.</title>
        <authorList>
            <person name="Scott D."/>
            <person name="Ely B."/>
        </authorList>
    </citation>
    <scope>NUCLEOTIDE SEQUENCE [LARGE SCALE GENOMIC DNA]</scope>
    <source>
        <strain evidence="2 3">CB4</strain>
    </source>
</reference>
<evidence type="ECO:0000313" key="3">
    <source>
        <dbReference type="Proteomes" id="UP000056905"/>
    </source>
</evidence>
<proteinExistence type="predicted"/>